<dbReference type="GO" id="GO:0046914">
    <property type="term" value="F:transition metal ion binding"/>
    <property type="evidence" value="ECO:0007669"/>
    <property type="project" value="InterPro"/>
</dbReference>
<evidence type="ECO:0000259" key="5">
    <source>
        <dbReference type="PROSITE" id="PS50944"/>
    </source>
</evidence>
<dbReference type="Pfam" id="PF02742">
    <property type="entry name" value="Fe_dep_repr_C"/>
    <property type="match status" value="1"/>
</dbReference>
<dbReference type="InterPro" id="IPR022687">
    <property type="entry name" value="HTH_DTXR"/>
</dbReference>
<keyword evidence="3" id="KW-0238">DNA-binding</keyword>
<evidence type="ECO:0000256" key="2">
    <source>
        <dbReference type="ARBA" id="ARBA00023015"/>
    </source>
</evidence>
<keyword evidence="2" id="KW-0805">Transcription regulation</keyword>
<protein>
    <submittedName>
        <fullName evidence="6">Metal-dependent transcriptional regulator</fullName>
    </submittedName>
</protein>
<evidence type="ECO:0000256" key="3">
    <source>
        <dbReference type="ARBA" id="ARBA00023125"/>
    </source>
</evidence>
<dbReference type="EMBL" id="VUNJ01000004">
    <property type="protein sequence ID" value="MST91378.1"/>
    <property type="molecule type" value="Genomic_DNA"/>
</dbReference>
<name>A0A6I2U5I2_9FIRM</name>
<dbReference type="GO" id="GO:0003700">
    <property type="term" value="F:DNA-binding transcription factor activity"/>
    <property type="evidence" value="ECO:0007669"/>
    <property type="project" value="InterPro"/>
</dbReference>
<dbReference type="InterPro" id="IPR036390">
    <property type="entry name" value="WH_DNA-bd_sf"/>
</dbReference>
<dbReference type="Gene3D" id="1.10.60.10">
    <property type="entry name" value="Iron dependent repressor, metal binding and dimerisation domain"/>
    <property type="match status" value="1"/>
</dbReference>
<sequence>MKLYASGEDYLKTIYTLFKENGTVRSLDVAERMGVSKPSVSHAVKLLREGGFLVMNDDYTLRLTDLGREVAEKLYERHQYFTERLTDAGVDADTAEAEACKMEHTISDSSFQKLKGQVQKTCPYTDTCELIPGKERDP</sequence>
<dbReference type="PANTHER" id="PTHR33238">
    <property type="entry name" value="IRON (METAL) DEPENDENT REPRESSOR, DTXR FAMILY"/>
    <property type="match status" value="1"/>
</dbReference>
<dbReference type="AlphaFoldDB" id="A0A6I2U5I2"/>
<dbReference type="Pfam" id="PF01325">
    <property type="entry name" value="Fe_dep_repress"/>
    <property type="match status" value="1"/>
</dbReference>
<reference evidence="6 7" key="1">
    <citation type="submission" date="2019-08" db="EMBL/GenBank/DDBJ databases">
        <title>In-depth cultivation of the pig gut microbiome towards novel bacterial diversity and tailored functional studies.</title>
        <authorList>
            <person name="Wylensek D."/>
            <person name="Hitch T.C.A."/>
            <person name="Clavel T."/>
        </authorList>
    </citation>
    <scope>NUCLEOTIDE SEQUENCE [LARGE SCALE GENOMIC DNA]</scope>
    <source>
        <strain evidence="6 7">WCA3-601-WT-6J</strain>
    </source>
</reference>
<feature type="domain" description="HTH dtxR-type" evidence="5">
    <location>
        <begin position="3"/>
        <end position="64"/>
    </location>
</feature>
<dbReference type="GO" id="GO:0046983">
    <property type="term" value="F:protein dimerization activity"/>
    <property type="evidence" value="ECO:0007669"/>
    <property type="project" value="InterPro"/>
</dbReference>
<comment type="caution">
    <text evidence="6">The sequence shown here is derived from an EMBL/GenBank/DDBJ whole genome shotgun (WGS) entry which is preliminary data.</text>
</comment>
<dbReference type="RefSeq" id="WP_154522090.1">
    <property type="nucleotide sequence ID" value="NZ_VUNJ01000004.1"/>
</dbReference>
<evidence type="ECO:0000313" key="6">
    <source>
        <dbReference type="EMBL" id="MST91378.1"/>
    </source>
</evidence>
<proteinExistence type="inferred from homology"/>
<comment type="similarity">
    <text evidence="1">Belongs to the DtxR/MntR family.</text>
</comment>
<dbReference type="InterPro" id="IPR022689">
    <property type="entry name" value="Iron_dep_repressor"/>
</dbReference>
<dbReference type="InterPro" id="IPR036421">
    <property type="entry name" value="Fe_dep_repressor_sf"/>
</dbReference>
<organism evidence="6 7">
    <name type="scientific">Ruthenibacterium lactatiformans</name>
    <dbReference type="NCBI Taxonomy" id="1550024"/>
    <lineage>
        <taxon>Bacteria</taxon>
        <taxon>Bacillati</taxon>
        <taxon>Bacillota</taxon>
        <taxon>Clostridia</taxon>
        <taxon>Eubacteriales</taxon>
        <taxon>Oscillospiraceae</taxon>
        <taxon>Ruthenibacterium</taxon>
    </lineage>
</organism>
<evidence type="ECO:0000256" key="4">
    <source>
        <dbReference type="ARBA" id="ARBA00023163"/>
    </source>
</evidence>
<accession>A0A6I2U5I2</accession>
<evidence type="ECO:0000313" key="7">
    <source>
        <dbReference type="Proteomes" id="UP000431913"/>
    </source>
</evidence>
<keyword evidence="4" id="KW-0804">Transcription</keyword>
<dbReference type="Proteomes" id="UP000431913">
    <property type="component" value="Unassembled WGS sequence"/>
</dbReference>
<dbReference type="InterPro" id="IPR001367">
    <property type="entry name" value="Fe_dep_repressor"/>
</dbReference>
<dbReference type="GO" id="GO:0003677">
    <property type="term" value="F:DNA binding"/>
    <property type="evidence" value="ECO:0007669"/>
    <property type="project" value="UniProtKB-KW"/>
</dbReference>
<dbReference type="PANTHER" id="PTHR33238:SF7">
    <property type="entry name" value="IRON-DEPENDENT TRANSCRIPTIONAL REGULATOR"/>
    <property type="match status" value="1"/>
</dbReference>
<dbReference type="Gene3D" id="1.10.10.10">
    <property type="entry name" value="Winged helix-like DNA-binding domain superfamily/Winged helix DNA-binding domain"/>
    <property type="match status" value="1"/>
</dbReference>
<dbReference type="InterPro" id="IPR050536">
    <property type="entry name" value="DtxR_MntR_Metal-Reg"/>
</dbReference>
<dbReference type="PROSITE" id="PS50944">
    <property type="entry name" value="HTH_DTXR"/>
    <property type="match status" value="1"/>
</dbReference>
<gene>
    <name evidence="6" type="ORF">FYJ76_05405</name>
</gene>
<evidence type="ECO:0000256" key="1">
    <source>
        <dbReference type="ARBA" id="ARBA00007871"/>
    </source>
</evidence>
<dbReference type="SUPFAM" id="SSF47979">
    <property type="entry name" value="Iron-dependent repressor protein, dimerization domain"/>
    <property type="match status" value="1"/>
</dbReference>
<dbReference type="InterPro" id="IPR036388">
    <property type="entry name" value="WH-like_DNA-bd_sf"/>
</dbReference>
<dbReference type="SMART" id="SM00529">
    <property type="entry name" value="HTH_DTXR"/>
    <property type="match status" value="1"/>
</dbReference>
<dbReference type="SUPFAM" id="SSF46785">
    <property type="entry name" value="Winged helix' DNA-binding domain"/>
    <property type="match status" value="1"/>
</dbReference>